<keyword evidence="3 8" id="KW-0479">Metal-binding</keyword>
<feature type="region of interest" description="Disordered" evidence="9">
    <location>
        <begin position="711"/>
        <end position="751"/>
    </location>
</feature>
<dbReference type="PANTHER" id="PTHR43034">
    <property type="entry name" value="ION-TRANSLOCATING OXIDOREDUCTASE COMPLEX SUBUNIT C"/>
    <property type="match status" value="1"/>
</dbReference>
<feature type="compositionally biased region" description="Low complexity" evidence="9">
    <location>
        <begin position="585"/>
        <end position="599"/>
    </location>
</feature>
<evidence type="ECO:0000256" key="7">
    <source>
        <dbReference type="ARBA" id="ARBA00023014"/>
    </source>
</evidence>
<dbReference type="InterPro" id="IPR019554">
    <property type="entry name" value="Soluble_ligand-bd"/>
</dbReference>
<feature type="binding site" evidence="8">
    <location>
        <position position="376"/>
    </location>
    <ligand>
        <name>[4Fe-4S] cluster</name>
        <dbReference type="ChEBI" id="CHEBI:49883"/>
        <label>1</label>
    </ligand>
</feature>
<evidence type="ECO:0000256" key="3">
    <source>
        <dbReference type="ARBA" id="ARBA00022723"/>
    </source>
</evidence>
<dbReference type="Pfam" id="PF13375">
    <property type="entry name" value="RnfC_N"/>
    <property type="match status" value="1"/>
</dbReference>
<feature type="region of interest" description="Disordered" evidence="9">
    <location>
        <begin position="655"/>
        <end position="692"/>
    </location>
</feature>
<feature type="binding site" evidence="8">
    <location>
        <position position="415"/>
    </location>
    <ligand>
        <name>[4Fe-4S] cluster</name>
        <dbReference type="ChEBI" id="CHEBI:49883"/>
        <label>2</label>
    </ligand>
</feature>
<comment type="similarity">
    <text evidence="8">Belongs to the 4Fe4S bacterial-type ferredoxin family. RnfC subfamily.</text>
</comment>
<dbReference type="EC" id="7.-.-.-" evidence="8"/>
<feature type="region of interest" description="Disordered" evidence="9">
    <location>
        <begin position="450"/>
        <end position="498"/>
    </location>
</feature>
<feature type="binding site" evidence="8">
    <location>
        <position position="370"/>
    </location>
    <ligand>
        <name>[4Fe-4S] cluster</name>
        <dbReference type="ChEBI" id="CHEBI:49883"/>
        <label>1</label>
    </ligand>
</feature>
<name>A0ABS5Z6Q7_9GAMM</name>
<keyword evidence="1 8" id="KW-0813">Transport</keyword>
<comment type="cofactor">
    <cofactor evidence="8">
        <name>[4Fe-4S] cluster</name>
        <dbReference type="ChEBI" id="CHEBI:49883"/>
    </cofactor>
    <text evidence="8">Binds 2 [4Fe-4S] clusters per subunit.</text>
</comment>
<dbReference type="RefSeq" id="WP_215817898.1">
    <property type="nucleotide sequence ID" value="NZ_JAGSOY010000002.1"/>
</dbReference>
<dbReference type="Pfam" id="PF01512">
    <property type="entry name" value="Complex1_51K"/>
    <property type="match status" value="1"/>
</dbReference>
<keyword evidence="5 8" id="KW-0249">Electron transport</keyword>
<feature type="binding site" evidence="8">
    <location>
        <position position="419"/>
    </location>
    <ligand>
        <name>[4Fe-4S] cluster</name>
        <dbReference type="ChEBI" id="CHEBI:49883"/>
        <label>1</label>
    </ligand>
</feature>
<feature type="compositionally biased region" description="Basic and acidic residues" evidence="9">
    <location>
        <begin position="451"/>
        <end position="479"/>
    </location>
</feature>
<dbReference type="NCBIfam" id="NF003454">
    <property type="entry name" value="PRK05035.1"/>
    <property type="match status" value="1"/>
</dbReference>
<feature type="compositionally biased region" description="Basic and acidic residues" evidence="9">
    <location>
        <begin position="671"/>
        <end position="691"/>
    </location>
</feature>
<keyword evidence="8" id="KW-1003">Cell membrane</keyword>
<sequence>MTRKTWPLTGGIHPPENKHQSTQQPIKIAALPDKVILPLSQHIGAPAEPIVAVGDHVLTGQCIARANGFVSAPVHASVSGTVTAIGPMPIPHASGMSEPCIEIQSDGLDQWTSLKTNENYPSLSAEKLLEIIQQAGITGLGGAGFPTAVKLAARAESAIKTLIINGTECEPYITADDMLMRERADQIISGIQILHDLVKPTECLLGVEDNKPEAIAALKKAAENTAIEIVVFPTKYPSGGEKQLIQILTGKEVPSGSLPADIGILCQNVGTAAAIHDAVILGKPLISRITTITGEALQQPGNFEVRLGTPVDFLLEQASLHSEQLARLVMGGPMMGFTLQSLTVPVIKTTNCLIAGTQTELPPVPPAQSCIRCGHCAEACPVSLLPQQLFWFAQGKEYAQLQHHNLFDCIECGACAYVCPSHIPLVQYYRGAKGIIRQQELMQQKAAQSKQRFEARQERLAKEAAAKEAKRKANAEKAARLKAAAAEKASSNEQPKQEIQAALERAKAKKTPSKSRPQLSAEQKELKIQLAMVSAQLKKLQRSMEQSESTPDAKQQKDLDRLQQQQQSLEKALAEATSNETDQASSSSESSGSSSSSEGANTGQDLKVLQIKLAQAKAALKKAERAYASAAEKNAADQDALKADITNKQAALTEAEQALAKAKPSVAEQPSHSKEATSKKPKKPPLDEKTKTLKIQVAMAKAQLRKLNKLAEHADTAPSKEEVEAAEKAFSEAETALAEHQQQTSSSLADV</sequence>
<dbReference type="PANTHER" id="PTHR43034:SF2">
    <property type="entry name" value="ION-TRANSLOCATING OXIDOREDUCTASE COMPLEX SUBUNIT C"/>
    <property type="match status" value="1"/>
</dbReference>
<feature type="compositionally biased region" description="Low complexity" evidence="9">
    <location>
        <begin position="562"/>
        <end position="576"/>
    </location>
</feature>
<protein>
    <recommendedName>
        <fullName evidence="8">Ion-translocating oxidoreductase complex subunit C</fullName>
        <ecNumber evidence="8">7.-.-.-</ecNumber>
    </recommendedName>
    <alternativeName>
        <fullName evidence="8">Rnf electron transport complex subunit C</fullName>
    </alternativeName>
</protein>
<keyword evidence="6 8" id="KW-0408">Iron</keyword>
<evidence type="ECO:0000256" key="6">
    <source>
        <dbReference type="ARBA" id="ARBA00023004"/>
    </source>
</evidence>
<keyword evidence="2 8" id="KW-0004">4Fe-4S</keyword>
<comment type="subunit">
    <text evidence="8">The complex is composed of six subunits: RnfA, RnfB, RnfC, RnfD, RnfE and RnfG.</text>
</comment>
<feature type="region of interest" description="Disordered" evidence="9">
    <location>
        <begin position="503"/>
        <end position="522"/>
    </location>
</feature>
<proteinExistence type="inferred from homology"/>
<feature type="compositionally biased region" description="Basic and acidic residues" evidence="9">
    <location>
        <begin position="711"/>
        <end position="731"/>
    </location>
</feature>
<comment type="subcellular location">
    <subcellularLocation>
        <location evidence="8">Cell inner membrane</location>
        <topology evidence="8">Peripheral membrane protein</topology>
    </subcellularLocation>
</comment>
<dbReference type="InterPro" id="IPR026902">
    <property type="entry name" value="RnfC_N"/>
</dbReference>
<feature type="region of interest" description="Disordered" evidence="9">
    <location>
        <begin position="538"/>
        <end position="603"/>
    </location>
</feature>
<feature type="binding site" evidence="8">
    <location>
        <position position="380"/>
    </location>
    <ligand>
        <name>[4Fe-4S] cluster</name>
        <dbReference type="ChEBI" id="CHEBI:49883"/>
        <label>2</label>
    </ligand>
</feature>
<evidence type="ECO:0000313" key="11">
    <source>
        <dbReference type="EMBL" id="MBU2709732.1"/>
    </source>
</evidence>
<keyword evidence="12" id="KW-1185">Reference proteome</keyword>
<accession>A0ABS5Z6Q7</accession>
<feature type="binding site" evidence="8">
    <location>
        <position position="409"/>
    </location>
    <ligand>
        <name>[4Fe-4S] cluster</name>
        <dbReference type="ChEBI" id="CHEBI:49883"/>
        <label>2</label>
    </ligand>
</feature>
<evidence type="ECO:0000313" key="12">
    <source>
        <dbReference type="Proteomes" id="UP000690515"/>
    </source>
</evidence>
<evidence type="ECO:0000256" key="4">
    <source>
        <dbReference type="ARBA" id="ARBA00022737"/>
    </source>
</evidence>
<feature type="domain" description="4Fe-4S ferredoxin-type" evidence="10">
    <location>
        <begin position="400"/>
        <end position="429"/>
    </location>
</feature>
<dbReference type="Pfam" id="PF12838">
    <property type="entry name" value="Fer4_7"/>
    <property type="match status" value="1"/>
</dbReference>
<evidence type="ECO:0000256" key="2">
    <source>
        <dbReference type="ARBA" id="ARBA00022485"/>
    </source>
</evidence>
<keyword evidence="4 8" id="KW-0677">Repeat</keyword>
<dbReference type="NCBIfam" id="TIGR01945">
    <property type="entry name" value="rnfC"/>
    <property type="match status" value="1"/>
</dbReference>
<keyword evidence="8" id="KW-0472">Membrane</keyword>
<keyword evidence="7 8" id="KW-0411">Iron-sulfur</keyword>
<dbReference type="Proteomes" id="UP000690515">
    <property type="component" value="Unassembled WGS sequence"/>
</dbReference>
<dbReference type="SUPFAM" id="SSF142019">
    <property type="entry name" value="Nqo1 FMN-binding domain-like"/>
    <property type="match status" value="1"/>
</dbReference>
<dbReference type="Gene3D" id="3.30.70.20">
    <property type="match status" value="1"/>
</dbReference>
<comment type="function">
    <text evidence="8">Part of a membrane-bound complex that couples electron transfer with translocation of ions across the membrane.</text>
</comment>
<feature type="binding site" evidence="8">
    <location>
        <position position="373"/>
    </location>
    <ligand>
        <name>[4Fe-4S] cluster</name>
        <dbReference type="ChEBI" id="CHEBI:49883"/>
        <label>1</label>
    </ligand>
</feature>
<dbReference type="InterPro" id="IPR017900">
    <property type="entry name" value="4Fe4S_Fe_S_CS"/>
</dbReference>
<dbReference type="EMBL" id="JAGSOY010000002">
    <property type="protein sequence ID" value="MBU2709732.1"/>
    <property type="molecule type" value="Genomic_DNA"/>
</dbReference>
<dbReference type="InterPro" id="IPR017896">
    <property type="entry name" value="4Fe4S_Fe-S-bd"/>
</dbReference>
<evidence type="ECO:0000256" key="5">
    <source>
        <dbReference type="ARBA" id="ARBA00022982"/>
    </source>
</evidence>
<dbReference type="HAMAP" id="MF_00461">
    <property type="entry name" value="RsxC_RnfC"/>
    <property type="match status" value="1"/>
</dbReference>
<keyword evidence="8" id="KW-1278">Translocase</keyword>
<feature type="domain" description="4Fe-4S ferredoxin-type" evidence="10">
    <location>
        <begin position="360"/>
        <end position="390"/>
    </location>
</feature>
<reference evidence="11 12" key="1">
    <citation type="submission" date="2021-04" db="EMBL/GenBank/DDBJ databases">
        <authorList>
            <person name="Pira H."/>
            <person name="Risdian C."/>
            <person name="Wink J."/>
        </authorList>
    </citation>
    <scope>NUCLEOTIDE SEQUENCE [LARGE SCALE GENOMIC DNA]</scope>
    <source>
        <strain evidence="11 12">WH53</strain>
    </source>
</reference>
<feature type="region of interest" description="Disordered" evidence="9">
    <location>
        <begin position="1"/>
        <end position="23"/>
    </location>
</feature>
<dbReference type="Gene3D" id="3.40.50.11540">
    <property type="entry name" value="NADH-ubiquinone oxidoreductase 51kDa subunit"/>
    <property type="match status" value="1"/>
</dbReference>
<dbReference type="PROSITE" id="PS51379">
    <property type="entry name" value="4FE4S_FER_2"/>
    <property type="match status" value="2"/>
</dbReference>
<dbReference type="Pfam" id="PF10531">
    <property type="entry name" value="SLBB"/>
    <property type="match status" value="1"/>
</dbReference>
<evidence type="ECO:0000256" key="1">
    <source>
        <dbReference type="ARBA" id="ARBA00022448"/>
    </source>
</evidence>
<dbReference type="SUPFAM" id="SSF46548">
    <property type="entry name" value="alpha-helical ferredoxin"/>
    <property type="match status" value="1"/>
</dbReference>
<comment type="caution">
    <text evidence="11">The sequence shown here is derived from an EMBL/GenBank/DDBJ whole genome shotgun (WGS) entry which is preliminary data.</text>
</comment>
<evidence type="ECO:0000256" key="8">
    <source>
        <dbReference type="HAMAP-Rule" id="MF_00461"/>
    </source>
</evidence>
<keyword evidence="8" id="KW-0997">Cell inner membrane</keyword>
<feature type="compositionally biased region" description="Polar residues" evidence="9">
    <location>
        <begin position="740"/>
        <end position="751"/>
    </location>
</feature>
<organism evidence="11 12">
    <name type="scientific">Zooshikella harenae</name>
    <dbReference type="NCBI Taxonomy" id="2827238"/>
    <lineage>
        <taxon>Bacteria</taxon>
        <taxon>Pseudomonadati</taxon>
        <taxon>Pseudomonadota</taxon>
        <taxon>Gammaproteobacteria</taxon>
        <taxon>Oceanospirillales</taxon>
        <taxon>Zooshikellaceae</taxon>
        <taxon>Zooshikella</taxon>
    </lineage>
</organism>
<gene>
    <name evidence="11" type="primary">rsxC</name>
    <name evidence="8" type="synonym">rnfC</name>
    <name evidence="11" type="ORF">KCG35_01520</name>
</gene>
<evidence type="ECO:0000256" key="9">
    <source>
        <dbReference type="SAM" id="MobiDB-lite"/>
    </source>
</evidence>
<evidence type="ECO:0000259" key="10">
    <source>
        <dbReference type="PROSITE" id="PS51379"/>
    </source>
</evidence>
<dbReference type="InterPro" id="IPR011538">
    <property type="entry name" value="Nuo51_FMN-bd"/>
</dbReference>
<feature type="compositionally biased region" description="Low complexity" evidence="9">
    <location>
        <begin position="481"/>
        <end position="494"/>
    </location>
</feature>
<dbReference type="InterPro" id="IPR037225">
    <property type="entry name" value="Nuo51_FMN-bd_sf"/>
</dbReference>
<dbReference type="PROSITE" id="PS00198">
    <property type="entry name" value="4FE4S_FER_1"/>
    <property type="match status" value="1"/>
</dbReference>
<feature type="binding site" evidence="8">
    <location>
        <position position="412"/>
    </location>
    <ligand>
        <name>[4Fe-4S] cluster</name>
        <dbReference type="ChEBI" id="CHEBI:49883"/>
        <label>2</label>
    </ligand>
</feature>
<dbReference type="InterPro" id="IPR010208">
    <property type="entry name" value="Ion_transpt_RnfC/RsxC"/>
</dbReference>